<dbReference type="InterPro" id="IPR011008">
    <property type="entry name" value="Dimeric_a/b-barrel"/>
</dbReference>
<dbReference type="InterPro" id="IPR007138">
    <property type="entry name" value="ABM_dom"/>
</dbReference>
<gene>
    <name evidence="2" type="ORF">G3I46_20715</name>
</gene>
<organism evidence="2 3">
    <name type="scientific">Streptomyces coelicoflavus</name>
    <dbReference type="NCBI Taxonomy" id="285562"/>
    <lineage>
        <taxon>Bacteria</taxon>
        <taxon>Bacillati</taxon>
        <taxon>Actinomycetota</taxon>
        <taxon>Actinomycetes</taxon>
        <taxon>Kitasatosporales</taxon>
        <taxon>Streptomycetaceae</taxon>
        <taxon>Streptomyces</taxon>
    </lineage>
</organism>
<name>A0A6N9UMK1_9ACTN</name>
<protein>
    <submittedName>
        <fullName evidence="2">Antibiotic biosynthesis monooxygenase</fullName>
    </submittedName>
</protein>
<proteinExistence type="predicted"/>
<accession>A0A6N9UMK1</accession>
<evidence type="ECO:0000313" key="2">
    <source>
        <dbReference type="EMBL" id="NEB18898.1"/>
    </source>
</evidence>
<dbReference type="SUPFAM" id="SSF54909">
    <property type="entry name" value="Dimeric alpha+beta barrel"/>
    <property type="match status" value="1"/>
</dbReference>
<dbReference type="Pfam" id="PF03992">
    <property type="entry name" value="ABM"/>
    <property type="match status" value="1"/>
</dbReference>
<sequence length="102" mass="11394">MMTAVRVLLWHRAPAEGLAPLLTAYHEVSARLAGLPGLVRNELLVSPHDPDSVVIASEWADLTAYRAWEDDPAHRDISAPLRPFRDPERSPAWQVLEVVAEH</sequence>
<dbReference type="Gene3D" id="3.30.70.100">
    <property type="match status" value="1"/>
</dbReference>
<feature type="domain" description="ABM" evidence="1">
    <location>
        <begin position="1"/>
        <end position="93"/>
    </location>
</feature>
<evidence type="ECO:0000259" key="1">
    <source>
        <dbReference type="PROSITE" id="PS51725"/>
    </source>
</evidence>
<dbReference type="GO" id="GO:0004497">
    <property type="term" value="F:monooxygenase activity"/>
    <property type="evidence" value="ECO:0007669"/>
    <property type="project" value="UniProtKB-KW"/>
</dbReference>
<dbReference type="AlphaFoldDB" id="A0A6N9UMK1"/>
<comment type="caution">
    <text evidence="2">The sequence shown here is derived from an EMBL/GenBank/DDBJ whole genome shotgun (WGS) entry which is preliminary data.</text>
</comment>
<keyword evidence="3" id="KW-1185">Reference proteome</keyword>
<keyword evidence="2" id="KW-0503">Monooxygenase</keyword>
<dbReference type="EMBL" id="JAAGMB010000469">
    <property type="protein sequence ID" value="NEB18898.1"/>
    <property type="molecule type" value="Genomic_DNA"/>
</dbReference>
<keyword evidence="2" id="KW-0560">Oxidoreductase</keyword>
<dbReference type="PROSITE" id="PS51725">
    <property type="entry name" value="ABM"/>
    <property type="match status" value="1"/>
</dbReference>
<evidence type="ECO:0000313" key="3">
    <source>
        <dbReference type="Proteomes" id="UP000469545"/>
    </source>
</evidence>
<reference evidence="2 3" key="1">
    <citation type="submission" date="2020-01" db="EMBL/GenBank/DDBJ databases">
        <title>Insect and environment-associated Actinomycetes.</title>
        <authorList>
            <person name="Currrie C."/>
            <person name="Chevrette M."/>
            <person name="Carlson C."/>
            <person name="Stubbendieck R."/>
            <person name="Wendt-Pienkowski E."/>
        </authorList>
    </citation>
    <scope>NUCLEOTIDE SEQUENCE [LARGE SCALE GENOMIC DNA]</scope>
    <source>
        <strain evidence="2 3">SID14172</strain>
    </source>
</reference>
<dbReference type="Proteomes" id="UP000469545">
    <property type="component" value="Unassembled WGS sequence"/>
</dbReference>